<evidence type="ECO:0000313" key="2">
    <source>
        <dbReference type="EMBL" id="GAL31521.1"/>
    </source>
</evidence>
<accession>A0A090SV22</accession>
<organism evidence="2 3">
    <name type="scientific">Vibrio maritimus</name>
    <dbReference type="NCBI Taxonomy" id="990268"/>
    <lineage>
        <taxon>Bacteria</taxon>
        <taxon>Pseudomonadati</taxon>
        <taxon>Pseudomonadota</taxon>
        <taxon>Gammaproteobacteria</taxon>
        <taxon>Vibrionales</taxon>
        <taxon>Vibrionaceae</taxon>
        <taxon>Vibrio</taxon>
    </lineage>
</organism>
<keyword evidence="3" id="KW-1185">Reference proteome</keyword>
<dbReference type="Proteomes" id="UP000029224">
    <property type="component" value="Unassembled WGS sequence"/>
</dbReference>
<feature type="domain" description="RapA2 cadherin-like" evidence="1">
    <location>
        <begin position="8"/>
        <end position="82"/>
    </location>
</feature>
<dbReference type="AlphaFoldDB" id="A0A090SV22"/>
<reference evidence="2 3" key="2">
    <citation type="submission" date="2014-09" db="EMBL/GenBank/DDBJ databases">
        <authorList>
            <consortium name="NBRP consortium"/>
            <person name="Sawabe T."/>
            <person name="Meirelles P."/>
            <person name="Nakanishi M."/>
            <person name="Sayaka M."/>
            <person name="Hattori M."/>
            <person name="Ohkuma M."/>
        </authorList>
    </citation>
    <scope>NUCLEOTIDE SEQUENCE [LARGE SCALE GENOMIC DNA]</scope>
    <source>
        <strain evidence="2 3">JCM 19240</strain>
    </source>
</reference>
<dbReference type="NCBIfam" id="TIGR01965">
    <property type="entry name" value="VCBS_repeat"/>
    <property type="match status" value="2"/>
</dbReference>
<gene>
    <name evidence="2" type="ORF">JCM19240_4952</name>
</gene>
<proteinExistence type="predicted"/>
<reference evidence="2 3" key="1">
    <citation type="submission" date="2014-09" db="EMBL/GenBank/DDBJ databases">
        <title>Vibrio maritimus JCM 19240. (C210) whole genome shotgun sequence.</title>
        <authorList>
            <person name="Sawabe T."/>
            <person name="Meirelles P."/>
            <person name="Nakanishi M."/>
            <person name="Sayaka M."/>
            <person name="Hattori M."/>
            <person name="Ohkuma M."/>
        </authorList>
    </citation>
    <scope>NUCLEOTIDE SEQUENCE [LARGE SCALE GENOMIC DNA]</scope>
    <source>
        <strain evidence="2 3">JCM 19240</strain>
    </source>
</reference>
<evidence type="ECO:0000313" key="3">
    <source>
        <dbReference type="Proteomes" id="UP000029224"/>
    </source>
</evidence>
<dbReference type="InterPro" id="IPR040853">
    <property type="entry name" value="RapA2_cadherin-like"/>
</dbReference>
<dbReference type="Pfam" id="PF17803">
    <property type="entry name" value="Cadherin_4"/>
    <property type="match status" value="2"/>
</dbReference>
<dbReference type="InterPro" id="IPR013783">
    <property type="entry name" value="Ig-like_fold"/>
</dbReference>
<comment type="caution">
    <text evidence="2">The sequence shown here is derived from an EMBL/GenBank/DDBJ whole genome shotgun (WGS) entry which is preliminary data.</text>
</comment>
<sequence>MGGTHSEQLQFTVTGTNDAPKVTGQFTGALKEDFNVDNSGLMHVHGKVDVVDVDQAESHTLSEVIQGKFGVLDIDSNGHWHYQVDNSLPAIQQLASGKIITEQITIHTADQTPQLIEIVIGGTADSAVISGVDSGSVKEDLNVINGSIKTSGDLSVIDSDLGQSHFLSQVLVGQFGTLTIDANGHWQYEANNQQTALQELAKGAHLNETFTVSSVDGTTHSIDVQIDGTNDLPVMAGQSQSVKEDGAVSMAKW</sequence>
<name>A0A090SV22_9VIBR</name>
<dbReference type="EMBL" id="BBMT01000001">
    <property type="protein sequence ID" value="GAL31521.1"/>
    <property type="molecule type" value="Genomic_DNA"/>
</dbReference>
<dbReference type="InterPro" id="IPR010221">
    <property type="entry name" value="VCBS_dom"/>
</dbReference>
<protein>
    <submittedName>
        <fullName evidence="2">Probable RTX</fullName>
    </submittedName>
</protein>
<dbReference type="Gene3D" id="2.60.40.10">
    <property type="entry name" value="Immunoglobulins"/>
    <property type="match status" value="2"/>
</dbReference>
<feature type="domain" description="RapA2 cadherin-like" evidence="1">
    <location>
        <begin position="116"/>
        <end position="188"/>
    </location>
</feature>
<evidence type="ECO:0000259" key="1">
    <source>
        <dbReference type="Pfam" id="PF17803"/>
    </source>
</evidence>